<accession>A0A2R5GK87</accession>
<keyword evidence="3" id="KW-1185">Reference proteome</keyword>
<proteinExistence type="predicted"/>
<organism evidence="2 3">
    <name type="scientific">Hondaea fermentalgiana</name>
    <dbReference type="NCBI Taxonomy" id="2315210"/>
    <lineage>
        <taxon>Eukaryota</taxon>
        <taxon>Sar</taxon>
        <taxon>Stramenopiles</taxon>
        <taxon>Bigyra</taxon>
        <taxon>Labyrinthulomycetes</taxon>
        <taxon>Thraustochytrida</taxon>
        <taxon>Thraustochytriidae</taxon>
        <taxon>Hondaea</taxon>
    </lineage>
</organism>
<dbReference type="Proteomes" id="UP000241890">
    <property type="component" value="Unassembled WGS sequence"/>
</dbReference>
<dbReference type="AlphaFoldDB" id="A0A2R5GK87"/>
<reference evidence="2 3" key="1">
    <citation type="submission" date="2017-12" db="EMBL/GenBank/DDBJ databases">
        <title>Sequencing, de novo assembly and annotation of complete genome of a new Thraustochytrid species, strain FCC1311.</title>
        <authorList>
            <person name="Sedici K."/>
            <person name="Godart F."/>
            <person name="Aiese Cigliano R."/>
            <person name="Sanseverino W."/>
            <person name="Barakat M."/>
            <person name="Ortet P."/>
            <person name="Marechal E."/>
            <person name="Cagnac O."/>
            <person name="Amato A."/>
        </authorList>
    </citation>
    <scope>NUCLEOTIDE SEQUENCE [LARGE SCALE GENOMIC DNA]</scope>
</reference>
<evidence type="ECO:0000256" key="1">
    <source>
        <dbReference type="SAM" id="MobiDB-lite"/>
    </source>
</evidence>
<name>A0A2R5GK87_9STRA</name>
<dbReference type="EMBL" id="BEYU01000052">
    <property type="protein sequence ID" value="GBG29043.1"/>
    <property type="molecule type" value="Genomic_DNA"/>
</dbReference>
<evidence type="ECO:0000313" key="2">
    <source>
        <dbReference type="EMBL" id="GBG29043.1"/>
    </source>
</evidence>
<feature type="region of interest" description="Disordered" evidence="1">
    <location>
        <begin position="57"/>
        <end position="77"/>
    </location>
</feature>
<sequence>MDAREVEALRASSAAVAAQLESARDSFAEMTRIAQASAAVMQRWKTALGAAVDAEARPELDAQLDDEAPVDTNSQIE</sequence>
<evidence type="ECO:0000313" key="3">
    <source>
        <dbReference type="Proteomes" id="UP000241890"/>
    </source>
</evidence>
<dbReference type="InParanoid" id="A0A2R5GK87"/>
<protein>
    <submittedName>
        <fullName evidence="2">Uncharacterized protein</fullName>
    </submittedName>
</protein>
<comment type="caution">
    <text evidence="2">The sequence shown here is derived from an EMBL/GenBank/DDBJ whole genome shotgun (WGS) entry which is preliminary data.</text>
</comment>
<gene>
    <name evidence="2" type="ORF">FCC1311_052652</name>
</gene>